<dbReference type="SMART" id="SM00173">
    <property type="entry name" value="RAS"/>
    <property type="match status" value="1"/>
</dbReference>
<dbReference type="InterPro" id="IPR005225">
    <property type="entry name" value="Small_GTP-bd"/>
</dbReference>
<keyword evidence="3" id="KW-0342">GTP-binding</keyword>
<dbReference type="AlphaFoldDB" id="A0A1D2VRD3"/>
<dbReference type="GO" id="GO:0003924">
    <property type="term" value="F:GTPase activity"/>
    <property type="evidence" value="ECO:0007669"/>
    <property type="project" value="InterPro"/>
</dbReference>
<dbReference type="InterPro" id="IPR003578">
    <property type="entry name" value="Small_GTPase_Rho"/>
</dbReference>
<dbReference type="NCBIfam" id="TIGR00231">
    <property type="entry name" value="small_GTP"/>
    <property type="match status" value="1"/>
</dbReference>
<dbReference type="SUPFAM" id="SSF52540">
    <property type="entry name" value="P-loop containing nucleoside triphosphate hydrolases"/>
    <property type="match status" value="1"/>
</dbReference>
<dbReference type="PROSITE" id="PS51419">
    <property type="entry name" value="RAB"/>
    <property type="match status" value="1"/>
</dbReference>
<reference evidence="5" key="1">
    <citation type="submission" date="2016-05" db="EMBL/GenBank/DDBJ databases">
        <title>Comparative genomics of biotechnologically important yeasts.</title>
        <authorList>
            <consortium name="DOE Joint Genome Institute"/>
            <person name="Riley R."/>
            <person name="Haridas S."/>
            <person name="Wolfe K.H."/>
            <person name="Lopes M.R."/>
            <person name="Hittinger C.T."/>
            <person name="Goker M."/>
            <person name="Salamov A."/>
            <person name="Wisecaver J."/>
            <person name="Long T.M."/>
            <person name="Aerts A.L."/>
            <person name="Barry K."/>
            <person name="Choi C."/>
            <person name="Clum A."/>
            <person name="Coughlan A.Y."/>
            <person name="Deshpande S."/>
            <person name="Douglass A.P."/>
            <person name="Hanson S.J."/>
            <person name="Klenk H.-P."/>
            <person name="Labutti K."/>
            <person name="Lapidus A."/>
            <person name="Lindquist E."/>
            <person name="Lipzen A."/>
            <person name="Meier-Kolthoff J.P."/>
            <person name="Ohm R.A."/>
            <person name="Otillar R.P."/>
            <person name="Pangilinan J."/>
            <person name="Peng Y."/>
            <person name="Rokas A."/>
            <person name="Rosa C.A."/>
            <person name="Scheuner C."/>
            <person name="Sibirny A.A."/>
            <person name="Slot J.C."/>
            <person name="Stielow J.B."/>
            <person name="Sun H."/>
            <person name="Kurtzman C.P."/>
            <person name="Blackwell M."/>
            <person name="Grigoriev I.V."/>
            <person name="Jeffries T.W."/>
        </authorList>
    </citation>
    <scope>NUCLEOTIDE SEQUENCE [LARGE SCALE GENOMIC DNA]</scope>
    <source>
        <strain evidence="5">DSM 1968</strain>
    </source>
</reference>
<evidence type="ECO:0000256" key="2">
    <source>
        <dbReference type="ARBA" id="ARBA00022741"/>
    </source>
</evidence>
<evidence type="ECO:0000256" key="1">
    <source>
        <dbReference type="ARBA" id="ARBA00022481"/>
    </source>
</evidence>
<dbReference type="PROSITE" id="PS51420">
    <property type="entry name" value="RHO"/>
    <property type="match status" value="1"/>
</dbReference>
<accession>A0A1D2VRD3</accession>
<keyword evidence="2" id="KW-0547">Nucleotide-binding</keyword>
<dbReference type="RefSeq" id="XP_020050479.1">
    <property type="nucleotide sequence ID" value="XM_020190130.1"/>
</dbReference>
<feature type="non-terminal residue" evidence="4">
    <location>
        <position position="197"/>
    </location>
</feature>
<organism evidence="4 5">
    <name type="scientific">Ascoidea rubescens DSM 1968</name>
    <dbReference type="NCBI Taxonomy" id="1344418"/>
    <lineage>
        <taxon>Eukaryota</taxon>
        <taxon>Fungi</taxon>
        <taxon>Dikarya</taxon>
        <taxon>Ascomycota</taxon>
        <taxon>Saccharomycotina</taxon>
        <taxon>Saccharomycetes</taxon>
        <taxon>Ascoideaceae</taxon>
        <taxon>Ascoidea</taxon>
    </lineage>
</organism>
<dbReference type="CDD" id="cd00157">
    <property type="entry name" value="Rho"/>
    <property type="match status" value="1"/>
</dbReference>
<keyword evidence="5" id="KW-1185">Reference proteome</keyword>
<dbReference type="PRINTS" id="PR00449">
    <property type="entry name" value="RASTRNSFRMNG"/>
</dbReference>
<sequence>MSNTIDQKLIVIGDEYSGKTCCLKFLTENHFLSTYDPTVFNQISKEILIKNEDGTGNDLTVNLNIWDTAGQNNFDNLRQLAYKDSNIVLLFFSIDNPSSFKNISKRWIPELVSNLESNLISNIPILIVGCKKDLRDSISRNGYDDNSPEYFDLFFKKLAKDNSNLNIISYTECSSLTGENIDKLFYQATIQSLNSNK</sequence>
<dbReference type="GO" id="GO:0005525">
    <property type="term" value="F:GTP binding"/>
    <property type="evidence" value="ECO:0007669"/>
    <property type="project" value="UniProtKB-KW"/>
</dbReference>
<dbReference type="InterPro" id="IPR001806">
    <property type="entry name" value="Small_GTPase"/>
</dbReference>
<keyword evidence="4" id="KW-0378">Hydrolase</keyword>
<evidence type="ECO:0000313" key="4">
    <source>
        <dbReference type="EMBL" id="ODV64172.1"/>
    </source>
</evidence>
<dbReference type="SMART" id="SM00175">
    <property type="entry name" value="RAB"/>
    <property type="match status" value="1"/>
</dbReference>
<gene>
    <name evidence="4" type="ORF">ASCRUDRAFT_29618</name>
</gene>
<name>A0A1D2VRD3_9ASCO</name>
<dbReference type="Proteomes" id="UP000095038">
    <property type="component" value="Unassembled WGS sequence"/>
</dbReference>
<dbReference type="PROSITE" id="PS51421">
    <property type="entry name" value="RAS"/>
    <property type="match status" value="1"/>
</dbReference>
<dbReference type="Pfam" id="PF00071">
    <property type="entry name" value="Ras"/>
    <property type="match status" value="1"/>
</dbReference>
<dbReference type="GO" id="GO:0007264">
    <property type="term" value="P:small GTPase-mediated signal transduction"/>
    <property type="evidence" value="ECO:0007669"/>
    <property type="project" value="InterPro"/>
</dbReference>
<dbReference type="SMART" id="SM00174">
    <property type="entry name" value="RHO"/>
    <property type="match status" value="1"/>
</dbReference>
<evidence type="ECO:0000256" key="3">
    <source>
        <dbReference type="ARBA" id="ARBA00023134"/>
    </source>
</evidence>
<dbReference type="GeneID" id="30963766"/>
<dbReference type="Gene3D" id="3.40.50.300">
    <property type="entry name" value="P-loop containing nucleotide triphosphate hydrolases"/>
    <property type="match status" value="1"/>
</dbReference>
<evidence type="ECO:0000313" key="5">
    <source>
        <dbReference type="Proteomes" id="UP000095038"/>
    </source>
</evidence>
<dbReference type="EMBL" id="KV454475">
    <property type="protein sequence ID" value="ODV64172.1"/>
    <property type="molecule type" value="Genomic_DNA"/>
</dbReference>
<keyword evidence="1" id="KW-0488">Methylation</keyword>
<dbReference type="STRING" id="1344418.A0A1D2VRD3"/>
<protein>
    <submittedName>
        <fullName evidence="4">p-loop containing nucleoside triphosphate hydrolase protein</fullName>
    </submittedName>
</protein>
<dbReference type="InParanoid" id="A0A1D2VRD3"/>
<proteinExistence type="predicted"/>
<dbReference type="OrthoDB" id="8830751at2759"/>
<dbReference type="PANTHER" id="PTHR24072">
    <property type="entry name" value="RHO FAMILY GTPASE"/>
    <property type="match status" value="1"/>
</dbReference>
<dbReference type="InterPro" id="IPR027417">
    <property type="entry name" value="P-loop_NTPase"/>
</dbReference>